<proteinExistence type="predicted"/>
<dbReference type="Pfam" id="PF02585">
    <property type="entry name" value="PIG-L"/>
    <property type="match status" value="1"/>
</dbReference>
<sequence>MSRTALVVSAHLDDAVLSRGGTIAALTSRGARVVVVTVFAGCAGDPMPPYAEQYHTWWREACPAIGESAAAGMRLRRDEDLRACAVLGAEPVHLDFLEALYRRGPGGSPRCAAGDDLFSPPGPDDLALAEAVAAELGAWISRLAPDEVHAPAAIGGHLDHVLTAQGCATALREVADGPRARWYEDLPYALEQPRHRPAAAEPLTDDDWRRKIEAAAAYRSQHPMLWDDDWPDQLLAHARAAGGDSPAERHWDAAPPPDGDH</sequence>
<dbReference type="Gene3D" id="3.40.50.10320">
    <property type="entry name" value="LmbE-like"/>
    <property type="match status" value="1"/>
</dbReference>
<accession>A0A7W7ZZ77</accession>
<dbReference type="InterPro" id="IPR003737">
    <property type="entry name" value="GlcNAc_PI_deacetylase-related"/>
</dbReference>
<reference evidence="3 4" key="1">
    <citation type="submission" date="2020-08" db="EMBL/GenBank/DDBJ databases">
        <title>Genomic Encyclopedia of Type Strains, Phase IV (KMG-IV): sequencing the most valuable type-strain genomes for metagenomic binning, comparative biology and taxonomic classification.</title>
        <authorList>
            <person name="Goeker M."/>
        </authorList>
    </citation>
    <scope>NUCLEOTIDE SEQUENCE [LARGE SCALE GENOMIC DNA]</scope>
    <source>
        <strain evidence="3 4">DSM 45385</strain>
    </source>
</reference>
<evidence type="ECO:0000313" key="4">
    <source>
        <dbReference type="Proteomes" id="UP000568380"/>
    </source>
</evidence>
<dbReference type="SUPFAM" id="SSF102588">
    <property type="entry name" value="LmbE-like"/>
    <property type="match status" value="1"/>
</dbReference>
<gene>
    <name evidence="3" type="ORF">HNR40_001918</name>
</gene>
<feature type="region of interest" description="Disordered" evidence="2">
    <location>
        <begin position="237"/>
        <end position="261"/>
    </location>
</feature>
<dbReference type="GO" id="GO:0016811">
    <property type="term" value="F:hydrolase activity, acting on carbon-nitrogen (but not peptide) bonds, in linear amides"/>
    <property type="evidence" value="ECO:0007669"/>
    <property type="project" value="TreeGrafter"/>
</dbReference>
<dbReference type="Proteomes" id="UP000568380">
    <property type="component" value="Unassembled WGS sequence"/>
</dbReference>
<protein>
    <submittedName>
        <fullName evidence="3">LmbE family N-acetylglucosaminyl deacetylase</fullName>
    </submittedName>
</protein>
<dbReference type="GO" id="GO:0016137">
    <property type="term" value="P:glycoside metabolic process"/>
    <property type="evidence" value="ECO:0007669"/>
    <property type="project" value="UniProtKB-ARBA"/>
</dbReference>
<keyword evidence="4" id="KW-1185">Reference proteome</keyword>
<evidence type="ECO:0000313" key="3">
    <source>
        <dbReference type="EMBL" id="MBB5076454.1"/>
    </source>
</evidence>
<evidence type="ECO:0000256" key="1">
    <source>
        <dbReference type="ARBA" id="ARBA00022833"/>
    </source>
</evidence>
<comment type="caution">
    <text evidence="3">The sequence shown here is derived from an EMBL/GenBank/DDBJ whole genome shotgun (WGS) entry which is preliminary data.</text>
</comment>
<evidence type="ECO:0000256" key="2">
    <source>
        <dbReference type="SAM" id="MobiDB-lite"/>
    </source>
</evidence>
<dbReference type="PANTHER" id="PTHR12993:SF29">
    <property type="entry name" value="BLR3841 PROTEIN"/>
    <property type="match status" value="1"/>
</dbReference>
<dbReference type="PANTHER" id="PTHR12993">
    <property type="entry name" value="N-ACETYLGLUCOSAMINYL-PHOSPHATIDYLINOSITOL DE-N-ACETYLASE-RELATED"/>
    <property type="match status" value="1"/>
</dbReference>
<dbReference type="EMBL" id="JACHIN010000002">
    <property type="protein sequence ID" value="MBB5076454.1"/>
    <property type="molecule type" value="Genomic_DNA"/>
</dbReference>
<dbReference type="AlphaFoldDB" id="A0A7W7ZZ77"/>
<dbReference type="InterPro" id="IPR024078">
    <property type="entry name" value="LmbE-like_dom_sf"/>
</dbReference>
<dbReference type="RefSeq" id="WP_184959895.1">
    <property type="nucleotide sequence ID" value="NZ_JACHIN010000002.1"/>
</dbReference>
<organism evidence="3 4">
    <name type="scientific">Nonomuraea endophytica</name>
    <dbReference type="NCBI Taxonomy" id="714136"/>
    <lineage>
        <taxon>Bacteria</taxon>
        <taxon>Bacillati</taxon>
        <taxon>Actinomycetota</taxon>
        <taxon>Actinomycetes</taxon>
        <taxon>Streptosporangiales</taxon>
        <taxon>Streptosporangiaceae</taxon>
        <taxon>Nonomuraea</taxon>
    </lineage>
</organism>
<keyword evidence="1" id="KW-0862">Zinc</keyword>
<name>A0A7W7ZZ77_9ACTN</name>
<feature type="compositionally biased region" description="Basic and acidic residues" evidence="2">
    <location>
        <begin position="246"/>
        <end position="261"/>
    </location>
</feature>